<dbReference type="SMART" id="SM00530">
    <property type="entry name" value="HTH_XRE"/>
    <property type="match status" value="1"/>
</dbReference>
<keyword evidence="7" id="KW-1185">Reference proteome</keyword>
<reference evidence="4 6" key="1">
    <citation type="submission" date="2019-12" db="EMBL/GenBank/DDBJ databases">
        <title>Whole genome shotgun sequence of Streptomyces libani subsp. libani NBRC 13452.</title>
        <authorList>
            <person name="Ichikawa N."/>
            <person name="Kimura A."/>
            <person name="Kitahashi Y."/>
            <person name="Komaki H."/>
            <person name="Tamura T."/>
        </authorList>
    </citation>
    <scope>NUCLEOTIDE SEQUENCE [LARGE SCALE GENOMIC DNA]</scope>
    <source>
        <strain evidence="4 6">NBRC 13452</strain>
    </source>
</reference>
<evidence type="ECO:0000313" key="6">
    <source>
        <dbReference type="Proteomes" id="UP000429552"/>
    </source>
</evidence>
<accession>A0A640TG58</accession>
<dbReference type="EMBL" id="BLIP01000001">
    <property type="protein sequence ID" value="GFE22579.1"/>
    <property type="molecule type" value="Genomic_DNA"/>
</dbReference>
<dbReference type="EMBL" id="CP114202">
    <property type="protein sequence ID" value="WAT97129.1"/>
    <property type="molecule type" value="Genomic_DNA"/>
</dbReference>
<evidence type="ECO:0000313" key="5">
    <source>
        <dbReference type="EMBL" id="WAT97129.1"/>
    </source>
</evidence>
<dbReference type="SUPFAM" id="SSF47413">
    <property type="entry name" value="lambda repressor-like DNA-binding domains"/>
    <property type="match status" value="1"/>
</dbReference>
<proteinExistence type="predicted"/>
<organism evidence="4 6">
    <name type="scientific">Streptomyces nigrescens</name>
    <dbReference type="NCBI Taxonomy" id="1920"/>
    <lineage>
        <taxon>Bacteria</taxon>
        <taxon>Bacillati</taxon>
        <taxon>Actinomycetota</taxon>
        <taxon>Actinomycetes</taxon>
        <taxon>Kitasatosporales</taxon>
        <taxon>Streptomycetaceae</taxon>
        <taxon>Streptomyces</taxon>
    </lineage>
</organism>
<dbReference type="InterPro" id="IPR010982">
    <property type="entry name" value="Lambda_DNA-bd_dom_sf"/>
</dbReference>
<feature type="transmembrane region" description="Helical" evidence="2">
    <location>
        <begin position="145"/>
        <end position="167"/>
    </location>
</feature>
<evidence type="ECO:0000259" key="3">
    <source>
        <dbReference type="PROSITE" id="PS50943"/>
    </source>
</evidence>
<keyword evidence="2" id="KW-0472">Membrane</keyword>
<dbReference type="GO" id="GO:0003677">
    <property type="term" value="F:DNA binding"/>
    <property type="evidence" value="ECO:0007669"/>
    <property type="project" value="InterPro"/>
</dbReference>
<dbReference type="InterPro" id="IPR021224">
    <property type="entry name" value="DUF2690"/>
</dbReference>
<feature type="compositionally biased region" description="Gly residues" evidence="1">
    <location>
        <begin position="98"/>
        <end position="109"/>
    </location>
</feature>
<dbReference type="CDD" id="cd00093">
    <property type="entry name" value="HTH_XRE"/>
    <property type="match status" value="1"/>
</dbReference>
<reference evidence="5 7" key="2">
    <citation type="submission" date="2022-12" db="EMBL/GenBank/DDBJ databases">
        <authorList>
            <person name="Ruckert C."/>
            <person name="Busche T."/>
            <person name="Kalinowski J."/>
            <person name="Wittmann C."/>
        </authorList>
    </citation>
    <scope>NUCLEOTIDE SEQUENCE [LARGE SCALE GENOMIC DNA]</scope>
    <source>
        <strain evidence="5 7">DSM 40555</strain>
    </source>
</reference>
<dbReference type="Proteomes" id="UP000429552">
    <property type="component" value="Unassembled WGS sequence"/>
</dbReference>
<feature type="domain" description="HTH cro/C1-type" evidence="3">
    <location>
        <begin position="21"/>
        <end position="75"/>
    </location>
</feature>
<evidence type="ECO:0000256" key="2">
    <source>
        <dbReference type="SAM" id="Phobius"/>
    </source>
</evidence>
<dbReference type="Pfam" id="PF13560">
    <property type="entry name" value="HTH_31"/>
    <property type="match status" value="1"/>
</dbReference>
<dbReference type="PROSITE" id="PS50943">
    <property type="entry name" value="HTH_CROC1"/>
    <property type="match status" value="1"/>
</dbReference>
<protein>
    <submittedName>
        <fullName evidence="5">XRE family transcriptional regulator</fullName>
    </submittedName>
</protein>
<dbReference type="RefSeq" id="WP_229838011.1">
    <property type="nucleotide sequence ID" value="NZ_BLIP01000001.1"/>
</dbReference>
<name>A0A640TG58_STRNI</name>
<dbReference type="AlphaFoldDB" id="A0A640TG58"/>
<dbReference type="Pfam" id="PF10901">
    <property type="entry name" value="DUF2690"/>
    <property type="match status" value="1"/>
</dbReference>
<evidence type="ECO:0000256" key="1">
    <source>
        <dbReference type="SAM" id="MobiDB-lite"/>
    </source>
</evidence>
<dbReference type="Proteomes" id="UP001210609">
    <property type="component" value="Chromosome"/>
</dbReference>
<keyword evidence="2" id="KW-0812">Transmembrane</keyword>
<dbReference type="Gene3D" id="1.10.260.40">
    <property type="entry name" value="lambda repressor-like DNA-binding domains"/>
    <property type="match status" value="1"/>
</dbReference>
<keyword evidence="2" id="KW-1133">Transmembrane helix</keyword>
<feature type="region of interest" description="Disordered" evidence="1">
    <location>
        <begin position="92"/>
        <end position="118"/>
    </location>
</feature>
<evidence type="ECO:0000313" key="7">
    <source>
        <dbReference type="Proteomes" id="UP001210609"/>
    </source>
</evidence>
<dbReference type="InterPro" id="IPR001387">
    <property type="entry name" value="Cro/C1-type_HTH"/>
</dbReference>
<gene>
    <name evidence="4" type="ORF">Sliba_30320</name>
    <name evidence="5" type="ORF">STRLI_003029</name>
</gene>
<sequence>MSGPGSELRDGVESARLAARLRELRARTGLSLAALAARTSYSKSSWERYLNGKKLPPRDAVESLCRLAEEPAGRLVALWELADAAWSGRGRSGAAQVRGGGSAAPGGPGEASAPGAAGAEVAVPAADGGATARRGQVAPRLSRRVAGVAAGAGAGGVAVLVALALWAGAGGGGPVVAAEPGPSEVTGCRARACDGQDPESMRCDLPDLVRTPVERTASGGEQVQLRYSTRCGAAWGRVRHGRIGDRVEVVVPGVTPRSVRVLDRFDAEASLVTPMAAARGPEGVLLCLYPAGGGPKECFAA</sequence>
<evidence type="ECO:0000313" key="4">
    <source>
        <dbReference type="EMBL" id="GFE22579.1"/>
    </source>
</evidence>